<dbReference type="GO" id="GO:0000976">
    <property type="term" value="F:transcription cis-regulatory region binding"/>
    <property type="evidence" value="ECO:0007669"/>
    <property type="project" value="TreeGrafter"/>
</dbReference>
<dbReference type="GO" id="GO:0005634">
    <property type="term" value="C:nucleus"/>
    <property type="evidence" value="ECO:0007669"/>
    <property type="project" value="UniProtKB-SubCell"/>
</dbReference>
<dbReference type="OrthoDB" id="3598904at2759"/>
<dbReference type="GO" id="GO:0045944">
    <property type="term" value="P:positive regulation of transcription by RNA polymerase II"/>
    <property type="evidence" value="ECO:0007669"/>
    <property type="project" value="TreeGrafter"/>
</dbReference>
<dbReference type="PANTHER" id="PTHR37534">
    <property type="entry name" value="TRANSCRIPTIONAL ACTIVATOR PROTEIN UGA3"/>
    <property type="match status" value="1"/>
</dbReference>
<dbReference type="AlphaFoldDB" id="A0A8A3PK03"/>
<name>A0A8A3PK03_9HELO</name>
<proteinExistence type="predicted"/>
<sequence>MIMMKICVLDYQFLRSKSRANIITRERYHRVIPALQQAAQKPEDAYSEGALLTHYLLLLFEVAATEHRKSNMWEHHSAQILRILQLRKQSLGEEPCDFITLWVTYIDMYALLTTTGTGSFSKAIIELNMLPAPEKFLGNNELNMVFLPEAFRQMPLLLRITRELTLIALEMAHVGRKLRGKARDLSRSIIEVDLHQCKSMRDIQTLLVNFRVAWPSFLEMSTPEEHCLDELVKLPGGPFTCRIHIHMFYRACVIYYHTSMYHGQLLMPAAAEVEEEIASCAREITLIAKKILDRKRFKFRFLVFPLFIAGMASKVKEEKQIALDLIRNLEETSFGSNTTTTRKLLETIYAKQEAAIAQTGTDLGVSWIEELESSLEPLIIFGL</sequence>
<dbReference type="Proteomes" id="UP000672032">
    <property type="component" value="Chromosome 5"/>
</dbReference>
<evidence type="ECO:0000313" key="4">
    <source>
        <dbReference type="Proteomes" id="UP000672032"/>
    </source>
</evidence>
<keyword evidence="2" id="KW-0539">Nucleus</keyword>
<protein>
    <submittedName>
        <fullName evidence="3">Uncharacterized protein</fullName>
    </submittedName>
</protein>
<comment type="subcellular location">
    <subcellularLocation>
        <location evidence="1">Nucleus</location>
    </subcellularLocation>
</comment>
<gene>
    <name evidence="3" type="ORF">DSL72_008173</name>
</gene>
<dbReference type="Pfam" id="PF11951">
    <property type="entry name" value="Fungal_trans_2"/>
    <property type="match status" value="1"/>
</dbReference>
<dbReference type="EMBL" id="CP063409">
    <property type="protein sequence ID" value="QSZ35304.1"/>
    <property type="molecule type" value="Genomic_DNA"/>
</dbReference>
<keyword evidence="4" id="KW-1185">Reference proteome</keyword>
<evidence type="ECO:0000256" key="1">
    <source>
        <dbReference type="ARBA" id="ARBA00004123"/>
    </source>
</evidence>
<dbReference type="InterPro" id="IPR021858">
    <property type="entry name" value="Fun_TF"/>
</dbReference>
<evidence type="ECO:0000256" key="2">
    <source>
        <dbReference type="ARBA" id="ARBA00023242"/>
    </source>
</evidence>
<accession>A0A8A3PK03</accession>
<reference evidence="3" key="1">
    <citation type="submission" date="2020-10" db="EMBL/GenBank/DDBJ databases">
        <title>Genome Sequence of Monilinia vaccinii-corymbosi Sheds Light on Mummy Berry Disease Infection of Blueberry and Mating Type.</title>
        <authorList>
            <person name="Yow A.G."/>
            <person name="Zhang Y."/>
            <person name="Bansal K."/>
            <person name="Eacker S.M."/>
            <person name="Sullivan S."/>
            <person name="Liachko I."/>
            <person name="Cubeta M.A."/>
            <person name="Rollins J.A."/>
            <person name="Ashrafi H."/>
        </authorList>
    </citation>
    <scope>NUCLEOTIDE SEQUENCE</scope>
    <source>
        <strain evidence="3">RL-1</strain>
    </source>
</reference>
<organism evidence="3 4">
    <name type="scientific">Monilinia vaccinii-corymbosi</name>
    <dbReference type="NCBI Taxonomy" id="61207"/>
    <lineage>
        <taxon>Eukaryota</taxon>
        <taxon>Fungi</taxon>
        <taxon>Dikarya</taxon>
        <taxon>Ascomycota</taxon>
        <taxon>Pezizomycotina</taxon>
        <taxon>Leotiomycetes</taxon>
        <taxon>Helotiales</taxon>
        <taxon>Sclerotiniaceae</taxon>
        <taxon>Monilinia</taxon>
    </lineage>
</organism>
<evidence type="ECO:0000313" key="3">
    <source>
        <dbReference type="EMBL" id="QSZ35304.1"/>
    </source>
</evidence>
<dbReference type="GO" id="GO:0003700">
    <property type="term" value="F:DNA-binding transcription factor activity"/>
    <property type="evidence" value="ECO:0007669"/>
    <property type="project" value="TreeGrafter"/>
</dbReference>
<dbReference type="PANTHER" id="PTHR37534:SF49">
    <property type="entry name" value="LYSINE BIOSYNTHESIS REGULATORY PROTEIN LYS14"/>
    <property type="match status" value="1"/>
</dbReference>